<accession>A0A3A2Z6Y0</accession>
<keyword evidence="1" id="KW-0472">Membrane</keyword>
<protein>
    <submittedName>
        <fullName evidence="2">Uncharacterized protein</fullName>
    </submittedName>
</protein>
<reference evidence="3" key="1">
    <citation type="submission" date="2017-02" db="EMBL/GenBank/DDBJ databases">
        <authorList>
            <person name="Tafer H."/>
            <person name="Lopandic K."/>
        </authorList>
    </citation>
    <scope>NUCLEOTIDE SEQUENCE [LARGE SCALE GENOMIC DNA]</scope>
    <source>
        <strain evidence="3">CBS 366.77</strain>
    </source>
</reference>
<proteinExistence type="predicted"/>
<evidence type="ECO:0000313" key="2">
    <source>
        <dbReference type="EMBL" id="RJE18862.1"/>
    </source>
</evidence>
<dbReference type="Proteomes" id="UP000266188">
    <property type="component" value="Unassembled WGS sequence"/>
</dbReference>
<dbReference type="OrthoDB" id="2440450at2759"/>
<sequence>MTTPRQAPWASREMGSTRANARFIVKEGYGIFDLAQEALVLLEERQTGHDVDEQFPPMPEYAEVPDPVVPAGAEEDTEEEILESGGIRDPDKLPEDFDLVWINWYGFPEGHDKMPDELRKWWATGVVIRTIFSMQSFALWYSLGANWPVILGLAMVGSIRTIFWLTGWDEIVE</sequence>
<keyword evidence="3" id="KW-1185">Reference proteome</keyword>
<feature type="transmembrane region" description="Helical" evidence="1">
    <location>
        <begin position="147"/>
        <end position="168"/>
    </location>
</feature>
<comment type="caution">
    <text evidence="2">The sequence shown here is derived from an EMBL/GenBank/DDBJ whole genome shotgun (WGS) entry which is preliminary data.</text>
</comment>
<evidence type="ECO:0000256" key="1">
    <source>
        <dbReference type="SAM" id="Phobius"/>
    </source>
</evidence>
<gene>
    <name evidence="2" type="ORF">PHISCL_08797</name>
</gene>
<dbReference type="AlphaFoldDB" id="A0A3A2Z6Y0"/>
<dbReference type="EMBL" id="MVGC01000481">
    <property type="protein sequence ID" value="RJE18862.1"/>
    <property type="molecule type" value="Genomic_DNA"/>
</dbReference>
<evidence type="ECO:0000313" key="3">
    <source>
        <dbReference type="Proteomes" id="UP000266188"/>
    </source>
</evidence>
<keyword evidence="1" id="KW-1133">Transmembrane helix</keyword>
<name>A0A3A2Z6Y0_9EURO</name>
<keyword evidence="1" id="KW-0812">Transmembrane</keyword>
<organism evidence="2 3">
    <name type="scientific">Aspergillus sclerotialis</name>
    <dbReference type="NCBI Taxonomy" id="2070753"/>
    <lineage>
        <taxon>Eukaryota</taxon>
        <taxon>Fungi</taxon>
        <taxon>Dikarya</taxon>
        <taxon>Ascomycota</taxon>
        <taxon>Pezizomycotina</taxon>
        <taxon>Eurotiomycetes</taxon>
        <taxon>Eurotiomycetidae</taxon>
        <taxon>Eurotiales</taxon>
        <taxon>Aspergillaceae</taxon>
        <taxon>Aspergillus</taxon>
        <taxon>Aspergillus subgen. Polypaecilum</taxon>
    </lineage>
</organism>